<keyword evidence="1" id="KW-0812">Transmembrane</keyword>
<evidence type="ECO:0000313" key="4">
    <source>
        <dbReference type="Proteomes" id="UP000076798"/>
    </source>
</evidence>
<feature type="transmembrane region" description="Helical" evidence="1">
    <location>
        <begin position="290"/>
        <end position="311"/>
    </location>
</feature>
<feature type="transmembrane region" description="Helical" evidence="1">
    <location>
        <begin position="250"/>
        <end position="270"/>
    </location>
</feature>
<evidence type="ECO:0000259" key="2">
    <source>
        <dbReference type="Pfam" id="PF20153"/>
    </source>
</evidence>
<evidence type="ECO:0000256" key="1">
    <source>
        <dbReference type="SAM" id="Phobius"/>
    </source>
</evidence>
<keyword evidence="1" id="KW-0472">Membrane</keyword>
<dbReference type="Proteomes" id="UP000076798">
    <property type="component" value="Unassembled WGS sequence"/>
</dbReference>
<keyword evidence="1" id="KW-1133">Transmembrane helix</keyword>
<dbReference type="InterPro" id="IPR045338">
    <property type="entry name" value="DUF6535"/>
</dbReference>
<feature type="transmembrane region" description="Helical" evidence="1">
    <location>
        <begin position="189"/>
        <end position="209"/>
    </location>
</feature>
<accession>A0A165Z9Z8</accession>
<keyword evidence="4" id="KW-1185">Reference proteome</keyword>
<gene>
    <name evidence="3" type="ORF">SISSUDRAFT_1065586</name>
</gene>
<protein>
    <recommendedName>
        <fullName evidence="2">DUF6535 domain-containing protein</fullName>
    </recommendedName>
</protein>
<proteinExistence type="predicted"/>
<dbReference type="AlphaFoldDB" id="A0A165Z9Z8"/>
<dbReference type="Pfam" id="PF20153">
    <property type="entry name" value="DUF6535"/>
    <property type="match status" value="1"/>
</dbReference>
<sequence>MDRSSSSTILSDRIPSSENTDCFDTPTFHKLLALVENINNTLVEQKITLDRHTDSLQALGKQEVPDELSQSVKPWYDPAGWRAIWQSTTTKTKQQVEGLKTRMDVSLIAIFSTVLTSFQAPLAQSLSGNNLRGTTWIIGNSSFWQAESPNSNSTNSTTTVPSSFITVPAIPSPYTSTPTIPPISDQIAYMFYTLALVLTILNAGSCVLGRQWVERLLSMGDASTYLEKTMRHEARKKTTMRWFWPLINNTLHWSLFLSIALFLSGLLFQSWCLSMTYVRYTPILFATSEISTLFTLIAWFAIAAATVHGVVRIDSPFSGTLSRMIRKLFALPTRIQERYTAAIEKDLDEGDSVLLEKEEGLNDKLQARREAVITYARLLSEVQEPDLLERAVPALQLKEWIFTTDLSVLDSFSTAYTRLISSDNSPPVRAMMNRHILHFGEWLSVAWPRLKLPANEIAIVKWCQLECARLITASGELRRMILPSFGFFSSFSYGSRGLREIHQLPYKQCLIHILCSFDRGRDQDGGLKHRRLLFWSAIDECSILLEKESAKAFSDISRASRVSIIQSVIGSPNPAWHELPQIVKQFLKGDETQMLQDLAPLLTRLPDVDASLSSVLVFDSLEILVQGLPVDFHLPGNLDLSRILHVASPRITRETQKSHCDTILLCLEHSDLSVISDIPSLLQFLQVCMAIPAHRGDEHPPPPNSIHNRALSIRSRVQLLHKRVDPHGHSSSALRRVCHTPSQPFVSSDTSTSIRLPVVLDPVMRYSNAHSRHASKSYSASF</sequence>
<reference evidence="3 4" key="1">
    <citation type="journal article" date="2016" name="Mol. Biol. Evol.">
        <title>Comparative Genomics of Early-Diverging Mushroom-Forming Fungi Provides Insights into the Origins of Lignocellulose Decay Capabilities.</title>
        <authorList>
            <person name="Nagy L.G."/>
            <person name="Riley R."/>
            <person name="Tritt A."/>
            <person name="Adam C."/>
            <person name="Daum C."/>
            <person name="Floudas D."/>
            <person name="Sun H."/>
            <person name="Yadav J.S."/>
            <person name="Pangilinan J."/>
            <person name="Larsson K.H."/>
            <person name="Matsuura K."/>
            <person name="Barry K."/>
            <person name="Labutti K."/>
            <person name="Kuo R."/>
            <person name="Ohm R.A."/>
            <person name="Bhattacharya S.S."/>
            <person name="Shirouzu T."/>
            <person name="Yoshinaga Y."/>
            <person name="Martin F.M."/>
            <person name="Grigoriev I.V."/>
            <person name="Hibbett D.S."/>
        </authorList>
    </citation>
    <scope>NUCLEOTIDE SEQUENCE [LARGE SCALE GENOMIC DNA]</scope>
    <source>
        <strain evidence="3 4">HHB10207 ss-3</strain>
    </source>
</reference>
<feature type="domain" description="DUF6535" evidence="2">
    <location>
        <begin position="81"/>
        <end position="271"/>
    </location>
</feature>
<dbReference type="EMBL" id="KV428200">
    <property type="protein sequence ID" value="KZT34094.1"/>
    <property type="molecule type" value="Genomic_DNA"/>
</dbReference>
<organism evidence="3 4">
    <name type="scientific">Sistotremastrum suecicum HHB10207 ss-3</name>
    <dbReference type="NCBI Taxonomy" id="1314776"/>
    <lineage>
        <taxon>Eukaryota</taxon>
        <taxon>Fungi</taxon>
        <taxon>Dikarya</taxon>
        <taxon>Basidiomycota</taxon>
        <taxon>Agaricomycotina</taxon>
        <taxon>Agaricomycetes</taxon>
        <taxon>Sistotremastrales</taxon>
        <taxon>Sistotremastraceae</taxon>
        <taxon>Sistotremastrum</taxon>
    </lineage>
</organism>
<evidence type="ECO:0000313" key="3">
    <source>
        <dbReference type="EMBL" id="KZT34094.1"/>
    </source>
</evidence>
<name>A0A165Z9Z8_9AGAM</name>